<dbReference type="InterPro" id="IPR008139">
    <property type="entry name" value="SaposinB_dom"/>
</dbReference>
<keyword evidence="4" id="KW-1015">Disulfide bond</keyword>
<name>B3RR99_TRIAD</name>
<evidence type="ECO:0000256" key="4">
    <source>
        <dbReference type="ARBA" id="ARBA00023157"/>
    </source>
</evidence>
<dbReference type="PANTHER" id="PTHR11480:SF3">
    <property type="entry name" value="BCDNA.GH08312"/>
    <property type="match status" value="1"/>
</dbReference>
<organism evidence="9 10">
    <name type="scientific">Trichoplax adhaerens</name>
    <name type="common">Trichoplax reptans</name>
    <dbReference type="NCBI Taxonomy" id="10228"/>
    <lineage>
        <taxon>Eukaryota</taxon>
        <taxon>Metazoa</taxon>
        <taxon>Placozoa</taxon>
        <taxon>Uniplacotomia</taxon>
        <taxon>Trichoplacea</taxon>
        <taxon>Trichoplacidae</taxon>
        <taxon>Trichoplax</taxon>
    </lineage>
</organism>
<protein>
    <recommendedName>
        <fullName evidence="11">Saposin B-type domain-containing protein</fullName>
    </recommendedName>
</protein>
<keyword evidence="5" id="KW-0325">Glycoprotein</keyword>
<keyword evidence="10" id="KW-1185">Reference proteome</keyword>
<gene>
    <name evidence="9" type="ORF">TRIADDRAFT_63722</name>
</gene>
<feature type="domain" description="Saposin B-type" evidence="7">
    <location>
        <begin position="75"/>
        <end position="149"/>
    </location>
</feature>
<dbReference type="GO" id="GO:0005615">
    <property type="term" value="C:extracellular space"/>
    <property type="evidence" value="ECO:0000318"/>
    <property type="project" value="GO_Central"/>
</dbReference>
<dbReference type="GeneID" id="6751519"/>
<dbReference type="PhylomeDB" id="B3RR99"/>
<proteinExistence type="predicted"/>
<feature type="domain" description="Saposin A-type" evidence="8">
    <location>
        <begin position="24"/>
        <end position="64"/>
    </location>
</feature>
<keyword evidence="2" id="KW-0964">Secreted</keyword>
<evidence type="ECO:0000256" key="3">
    <source>
        <dbReference type="ARBA" id="ARBA00022729"/>
    </source>
</evidence>
<evidence type="ECO:0000313" key="9">
    <source>
        <dbReference type="EMBL" id="EDV26839.1"/>
    </source>
</evidence>
<evidence type="ECO:0000256" key="1">
    <source>
        <dbReference type="ARBA" id="ARBA00004613"/>
    </source>
</evidence>
<dbReference type="InParanoid" id="B3RR99"/>
<evidence type="ECO:0008006" key="11">
    <source>
        <dbReference type="Google" id="ProtNLM"/>
    </source>
</evidence>
<dbReference type="AlphaFoldDB" id="B3RR99"/>
<accession>B3RR99</accession>
<feature type="chain" id="PRO_5002796865" description="Saposin B-type domain-containing protein" evidence="6">
    <location>
        <begin position="23"/>
        <end position="304"/>
    </location>
</feature>
<dbReference type="PROSITE" id="PS51110">
    <property type="entry name" value="SAP_A"/>
    <property type="match status" value="1"/>
</dbReference>
<dbReference type="CTD" id="6751519"/>
<dbReference type="SMART" id="SM00162">
    <property type="entry name" value="SAPA"/>
    <property type="match status" value="1"/>
</dbReference>
<dbReference type="SUPFAM" id="SSF47862">
    <property type="entry name" value="Saposin"/>
    <property type="match status" value="2"/>
</dbReference>
<evidence type="ECO:0000313" key="10">
    <source>
        <dbReference type="Proteomes" id="UP000009022"/>
    </source>
</evidence>
<reference evidence="9 10" key="1">
    <citation type="journal article" date="2008" name="Nature">
        <title>The Trichoplax genome and the nature of placozoans.</title>
        <authorList>
            <person name="Srivastava M."/>
            <person name="Begovic E."/>
            <person name="Chapman J."/>
            <person name="Putnam N.H."/>
            <person name="Hellsten U."/>
            <person name="Kawashima T."/>
            <person name="Kuo A."/>
            <person name="Mitros T."/>
            <person name="Salamov A."/>
            <person name="Carpenter M.L."/>
            <person name="Signorovitch A.Y."/>
            <person name="Moreno M.A."/>
            <person name="Kamm K."/>
            <person name="Grimwood J."/>
            <person name="Schmutz J."/>
            <person name="Shapiro H."/>
            <person name="Grigoriev I.V."/>
            <person name="Buss L.W."/>
            <person name="Schierwater B."/>
            <person name="Dellaporta S.L."/>
            <person name="Rokhsar D.S."/>
        </authorList>
    </citation>
    <scope>NUCLEOTIDE SEQUENCE [LARGE SCALE GENOMIC DNA]</scope>
    <source>
        <strain evidence="9 10">Grell-BS-1999</strain>
    </source>
</reference>
<dbReference type="KEGG" id="tad:TRIADDRAFT_63722"/>
<dbReference type="OrthoDB" id="8889685at2759"/>
<dbReference type="InterPro" id="IPR011001">
    <property type="entry name" value="Saposin-like"/>
</dbReference>
<sequence length="304" mass="34527">MMRLIIVLVAFYYCCSIGQCKSATLHRVSRCSAGATYWCSSAETAMQCNAVDYCQVFAWRASNNEQLELQQPFHCLYITRQVKRLLNLNFTKKFIIEQSRRICNILPGQSREVCQVITQNYFMSIIELLHVGATTEQICYEAKISKTLAQSVLPIVPSFPGSKNATLCGYCEYFVTVVEALFERKGELENLIQVLVDRACESLTDAAQKLCIDFIRNYMPGIIKTIEKLPPRTICRCYMIALYTGTLLVNTCKDSEARAYTQFSNEINTLMPNKCDLGPIYGCINKHTSETCNMNKQCHPLINL</sequence>
<evidence type="ECO:0000259" key="8">
    <source>
        <dbReference type="PROSITE" id="PS51110"/>
    </source>
</evidence>
<comment type="subcellular location">
    <subcellularLocation>
        <location evidence="1">Secreted</location>
    </subcellularLocation>
</comment>
<dbReference type="SMART" id="SM00741">
    <property type="entry name" value="SapB"/>
    <property type="match status" value="2"/>
</dbReference>
<dbReference type="InterPro" id="IPR003119">
    <property type="entry name" value="SAP_A"/>
</dbReference>
<dbReference type="Proteomes" id="UP000009022">
    <property type="component" value="Unassembled WGS sequence"/>
</dbReference>
<dbReference type="OMA" id="PRTICRC"/>
<feature type="signal peptide" evidence="6">
    <location>
        <begin position="1"/>
        <end position="22"/>
    </location>
</feature>
<keyword evidence="3 6" id="KW-0732">Signal</keyword>
<dbReference type="HOGENOM" id="CLU_916245_0_0_1"/>
<dbReference type="InterPro" id="IPR051428">
    <property type="entry name" value="Sphingo_Act-Surfact_Prot"/>
</dbReference>
<dbReference type="PANTHER" id="PTHR11480">
    <property type="entry name" value="SAPOSIN-RELATED"/>
    <property type="match status" value="1"/>
</dbReference>
<dbReference type="Pfam" id="PF02199">
    <property type="entry name" value="SapA"/>
    <property type="match status" value="1"/>
</dbReference>
<dbReference type="eggNOG" id="KOG1340">
    <property type="taxonomic scope" value="Eukaryota"/>
</dbReference>
<evidence type="ECO:0000256" key="2">
    <source>
        <dbReference type="ARBA" id="ARBA00022525"/>
    </source>
</evidence>
<feature type="domain" description="Saposin B-type" evidence="7">
    <location>
        <begin position="164"/>
        <end position="256"/>
    </location>
</feature>
<evidence type="ECO:0000256" key="5">
    <source>
        <dbReference type="ARBA" id="ARBA00023180"/>
    </source>
</evidence>
<dbReference type="RefSeq" id="XP_002110835.1">
    <property type="nucleotide sequence ID" value="XM_002110799.1"/>
</dbReference>
<evidence type="ECO:0000259" key="7">
    <source>
        <dbReference type="PROSITE" id="PS50015"/>
    </source>
</evidence>
<dbReference type="EMBL" id="DS985243">
    <property type="protein sequence ID" value="EDV26839.1"/>
    <property type="molecule type" value="Genomic_DNA"/>
</dbReference>
<dbReference type="PROSITE" id="PS50015">
    <property type="entry name" value="SAP_B"/>
    <property type="match status" value="2"/>
</dbReference>
<evidence type="ECO:0000256" key="6">
    <source>
        <dbReference type="SAM" id="SignalP"/>
    </source>
</evidence>
<dbReference type="Gene3D" id="1.10.225.10">
    <property type="entry name" value="Saposin-like"/>
    <property type="match status" value="2"/>
</dbReference>